<dbReference type="GeneID" id="95982742"/>
<evidence type="ECO:0000313" key="3">
    <source>
        <dbReference type="EMBL" id="KAL1410757.1"/>
    </source>
</evidence>
<dbReference type="EMBL" id="JBBXJM010000002">
    <property type="protein sequence ID" value="KAL1410757.1"/>
    <property type="molecule type" value="Genomic_DNA"/>
</dbReference>
<proteinExistence type="predicted"/>
<evidence type="ECO:0000256" key="1">
    <source>
        <dbReference type="SAM" id="MobiDB-lite"/>
    </source>
</evidence>
<dbReference type="RefSeq" id="XP_069210701.1">
    <property type="nucleotide sequence ID" value="XM_069350315.1"/>
</dbReference>
<sequence>MRLLLATVAALGAASAVPHLERARAPTPWVGGVGERFNPQPDTPGVAHAHTPGRGAPAPFNPQPEPPGDRYRLSPAIGRLAPVALNPQPELPGK</sequence>
<name>A0ABR3Q7X5_9TREE</name>
<comment type="caution">
    <text evidence="3">The sequence shown here is derived from an EMBL/GenBank/DDBJ whole genome shotgun (WGS) entry which is preliminary data.</text>
</comment>
<feature type="chain" id="PRO_5047404455" evidence="2">
    <location>
        <begin position="17"/>
        <end position="94"/>
    </location>
</feature>
<dbReference type="Proteomes" id="UP001565368">
    <property type="component" value="Unassembled WGS sequence"/>
</dbReference>
<protein>
    <submittedName>
        <fullName evidence="3">Uncharacterized protein</fullName>
    </submittedName>
</protein>
<accession>A0ABR3Q7X5</accession>
<reference evidence="3 4" key="1">
    <citation type="submission" date="2023-08" db="EMBL/GenBank/DDBJ databases">
        <title>Annotated Genome Sequence of Vanrija albida AlHP1.</title>
        <authorList>
            <person name="Herzog R."/>
        </authorList>
    </citation>
    <scope>NUCLEOTIDE SEQUENCE [LARGE SCALE GENOMIC DNA]</scope>
    <source>
        <strain evidence="3 4">AlHP1</strain>
    </source>
</reference>
<evidence type="ECO:0000313" key="4">
    <source>
        <dbReference type="Proteomes" id="UP001565368"/>
    </source>
</evidence>
<evidence type="ECO:0000256" key="2">
    <source>
        <dbReference type="SAM" id="SignalP"/>
    </source>
</evidence>
<keyword evidence="2" id="KW-0732">Signal</keyword>
<feature type="region of interest" description="Disordered" evidence="1">
    <location>
        <begin position="23"/>
        <end position="72"/>
    </location>
</feature>
<organism evidence="3 4">
    <name type="scientific">Vanrija albida</name>
    <dbReference type="NCBI Taxonomy" id="181172"/>
    <lineage>
        <taxon>Eukaryota</taxon>
        <taxon>Fungi</taxon>
        <taxon>Dikarya</taxon>
        <taxon>Basidiomycota</taxon>
        <taxon>Agaricomycotina</taxon>
        <taxon>Tremellomycetes</taxon>
        <taxon>Trichosporonales</taxon>
        <taxon>Trichosporonaceae</taxon>
        <taxon>Vanrija</taxon>
    </lineage>
</organism>
<feature type="signal peptide" evidence="2">
    <location>
        <begin position="1"/>
        <end position="16"/>
    </location>
</feature>
<gene>
    <name evidence="3" type="ORF">Q8F55_001699</name>
</gene>
<keyword evidence="4" id="KW-1185">Reference proteome</keyword>